<dbReference type="SUPFAM" id="SSF53335">
    <property type="entry name" value="S-adenosyl-L-methionine-dependent methyltransferases"/>
    <property type="match status" value="1"/>
</dbReference>
<feature type="domain" description="Methyltransferase FkbM" evidence="2">
    <location>
        <begin position="120"/>
        <end position="278"/>
    </location>
</feature>
<accession>A0A1I2M0J7</accession>
<evidence type="ECO:0000256" key="1">
    <source>
        <dbReference type="SAM" id="MobiDB-lite"/>
    </source>
</evidence>
<dbReference type="RefSeq" id="WP_092881527.1">
    <property type="nucleotide sequence ID" value="NZ_FOOI01000002.1"/>
</dbReference>
<evidence type="ECO:0000313" key="6">
    <source>
        <dbReference type="Proteomes" id="UP000533017"/>
    </source>
</evidence>
<dbReference type="InterPro" id="IPR006342">
    <property type="entry name" value="FkbM_mtfrase"/>
</dbReference>
<dbReference type="Proteomes" id="UP000199052">
    <property type="component" value="Unassembled WGS sequence"/>
</dbReference>
<dbReference type="PANTHER" id="PTHR34203">
    <property type="entry name" value="METHYLTRANSFERASE, FKBM FAMILY PROTEIN"/>
    <property type="match status" value="1"/>
</dbReference>
<sequence>MGAQSEVDFRDTATGRRQSWRGAKKHVKRVLGWRLPNAAMRATVSAVRPELRRTGRLPAPATVREVTGIVDDERYVMLAPAACVVAKELYWGKGRRPQPADDFAVRMFAALARPADVMLDVGAYTGLFTLVGTTVNPKLTAHAFEIVPEVYRMLFDNCVRNRVLDRTTLHHVGLGLPGSTVDMPIASGDSALPCYYSVDMHFSDGVPIGIRSLDSFTDVAESDARVVMKVDVEGGEHAVFEYGQKFLATHRPDILCEVLEHSDGAGLAEFVEPHGYRFHLVRDHDLAPASDLSPNSQYRDWLFTTRSAEELRDLGIPVAD</sequence>
<evidence type="ECO:0000313" key="3">
    <source>
        <dbReference type="EMBL" id="NYH81530.1"/>
    </source>
</evidence>
<dbReference type="GO" id="GO:0008168">
    <property type="term" value="F:methyltransferase activity"/>
    <property type="evidence" value="ECO:0007669"/>
    <property type="project" value="UniProtKB-KW"/>
</dbReference>
<dbReference type="Gene3D" id="3.40.50.150">
    <property type="entry name" value="Vaccinia Virus protein VP39"/>
    <property type="match status" value="1"/>
</dbReference>
<dbReference type="EMBL" id="FOOI01000002">
    <property type="protein sequence ID" value="SFF85023.1"/>
    <property type="molecule type" value="Genomic_DNA"/>
</dbReference>
<dbReference type="InterPro" id="IPR029063">
    <property type="entry name" value="SAM-dependent_MTases_sf"/>
</dbReference>
<organism evidence="4 5">
    <name type="scientific">Actinopolymorpha cephalotaxi</name>
    <dbReference type="NCBI Taxonomy" id="504797"/>
    <lineage>
        <taxon>Bacteria</taxon>
        <taxon>Bacillati</taxon>
        <taxon>Actinomycetota</taxon>
        <taxon>Actinomycetes</taxon>
        <taxon>Propionibacteriales</taxon>
        <taxon>Actinopolymorphaceae</taxon>
        <taxon>Actinopolymorpha</taxon>
    </lineage>
</organism>
<evidence type="ECO:0000259" key="2">
    <source>
        <dbReference type="Pfam" id="PF05050"/>
    </source>
</evidence>
<keyword evidence="6" id="KW-1185">Reference proteome</keyword>
<dbReference type="PANTHER" id="PTHR34203:SF15">
    <property type="entry name" value="SLL1173 PROTEIN"/>
    <property type="match status" value="1"/>
</dbReference>
<dbReference type="Pfam" id="PF05050">
    <property type="entry name" value="Methyltransf_21"/>
    <property type="match status" value="1"/>
</dbReference>
<protein>
    <submittedName>
        <fullName evidence="3">FkbM family methyltransferase</fullName>
    </submittedName>
    <submittedName>
        <fullName evidence="4">Methyltransferase, FkbM family</fullName>
    </submittedName>
</protein>
<dbReference type="AlphaFoldDB" id="A0A1I2M0J7"/>
<reference evidence="3 6" key="2">
    <citation type="submission" date="2020-07" db="EMBL/GenBank/DDBJ databases">
        <title>Sequencing the genomes of 1000 actinobacteria strains.</title>
        <authorList>
            <person name="Klenk H.-P."/>
        </authorList>
    </citation>
    <scope>NUCLEOTIDE SEQUENCE [LARGE SCALE GENOMIC DNA]</scope>
    <source>
        <strain evidence="3 6">DSM 45117</strain>
    </source>
</reference>
<evidence type="ECO:0000313" key="5">
    <source>
        <dbReference type="Proteomes" id="UP000199052"/>
    </source>
</evidence>
<dbReference type="InterPro" id="IPR052514">
    <property type="entry name" value="SAM-dependent_MTase"/>
</dbReference>
<keyword evidence="4" id="KW-0808">Transferase</keyword>
<dbReference type="EMBL" id="JACBZA010000001">
    <property type="protein sequence ID" value="NYH81530.1"/>
    <property type="molecule type" value="Genomic_DNA"/>
</dbReference>
<dbReference type="Proteomes" id="UP000533017">
    <property type="component" value="Unassembled WGS sequence"/>
</dbReference>
<dbReference type="STRING" id="504797.SAMN05421678_102392"/>
<feature type="region of interest" description="Disordered" evidence="1">
    <location>
        <begin position="1"/>
        <end position="21"/>
    </location>
</feature>
<dbReference type="GO" id="GO:0032259">
    <property type="term" value="P:methylation"/>
    <property type="evidence" value="ECO:0007669"/>
    <property type="project" value="UniProtKB-KW"/>
</dbReference>
<dbReference type="NCBIfam" id="TIGR01444">
    <property type="entry name" value="fkbM_fam"/>
    <property type="match status" value="1"/>
</dbReference>
<dbReference type="OrthoDB" id="3701124at2"/>
<reference evidence="4 5" key="1">
    <citation type="submission" date="2016-10" db="EMBL/GenBank/DDBJ databases">
        <authorList>
            <person name="de Groot N.N."/>
        </authorList>
    </citation>
    <scope>NUCLEOTIDE SEQUENCE [LARGE SCALE GENOMIC DNA]</scope>
    <source>
        <strain evidence="4 5">CPCC 202808</strain>
    </source>
</reference>
<evidence type="ECO:0000313" key="4">
    <source>
        <dbReference type="EMBL" id="SFF85023.1"/>
    </source>
</evidence>
<keyword evidence="4" id="KW-0489">Methyltransferase</keyword>
<name>A0A1I2M0J7_9ACTN</name>
<gene>
    <name evidence="3" type="ORF">FHR37_000381</name>
    <name evidence="4" type="ORF">SAMN05421678_102392</name>
</gene>
<proteinExistence type="predicted"/>